<reference evidence="4 5" key="1">
    <citation type="submission" date="2006-03" db="EMBL/GenBank/DDBJ databases">
        <authorList>
            <person name="Pinhassi J."/>
            <person name="Pedros-Alio C."/>
            <person name="Ferriera S."/>
            <person name="Johnson J."/>
            <person name="Kravitz S."/>
            <person name="Halpern A."/>
            <person name="Remington K."/>
            <person name="Beeson K."/>
            <person name="Tran B."/>
            <person name="Rogers Y.-H."/>
            <person name="Friedman R."/>
            <person name="Venter J.C."/>
        </authorList>
    </citation>
    <scope>NUCLEOTIDE SEQUENCE [LARGE SCALE GENOMIC DNA]</scope>
    <source>
        <strain evidence="4 5">RED65</strain>
    </source>
</reference>
<evidence type="ECO:0000313" key="4">
    <source>
        <dbReference type="EMBL" id="EAT13586.1"/>
    </source>
</evidence>
<comment type="caution">
    <text evidence="4">The sequence shown here is derived from an EMBL/GenBank/DDBJ whole genome shotgun (WGS) entry which is preliminary data.</text>
</comment>
<dbReference type="PANTHER" id="PTHR43673">
    <property type="entry name" value="NAD(P)H NITROREDUCTASE YDGI-RELATED"/>
    <property type="match status" value="1"/>
</dbReference>
<sequence>MENSMNFTQALQWRYAPKQLNGNAVPASTLGRIIDAAHLAPSSYGLQPYSVIVVQNKNLLNQIFLKACPQAQIQGSSELLVFASKTQVNDELVDNYIRGLADAKKQPEANFSEFSSAMKAAINSMESNDAKKEWANRQAYISLGLAVSAAALEKVDAAPMEGFDPEALDDLLGLKEQGLSSVVLLALGYRDEDDSYAKQPKWRKPYNEFIQWR</sequence>
<dbReference type="InterPro" id="IPR000415">
    <property type="entry name" value="Nitroreductase-like"/>
</dbReference>
<gene>
    <name evidence="4" type="ORF">RED65_09349</name>
</gene>
<dbReference type="SUPFAM" id="SSF55469">
    <property type="entry name" value="FMN-dependent nitroreductase-like"/>
    <property type="match status" value="1"/>
</dbReference>
<dbReference type="Pfam" id="PF00881">
    <property type="entry name" value="Nitroreductase"/>
    <property type="match status" value="1"/>
</dbReference>
<dbReference type="GO" id="GO:0016491">
    <property type="term" value="F:oxidoreductase activity"/>
    <property type="evidence" value="ECO:0007669"/>
    <property type="project" value="UniProtKB-KW"/>
</dbReference>
<evidence type="ECO:0000256" key="1">
    <source>
        <dbReference type="ARBA" id="ARBA00007118"/>
    </source>
</evidence>
<protein>
    <submittedName>
        <fullName evidence="4">Nitroreductase</fullName>
    </submittedName>
</protein>
<evidence type="ECO:0000256" key="2">
    <source>
        <dbReference type="ARBA" id="ARBA00023002"/>
    </source>
</evidence>
<dbReference type="InterPro" id="IPR029479">
    <property type="entry name" value="Nitroreductase"/>
</dbReference>
<dbReference type="Proteomes" id="UP000004263">
    <property type="component" value="Unassembled WGS sequence"/>
</dbReference>
<accession>Q1N6K6</accession>
<keyword evidence="2" id="KW-0560">Oxidoreductase</keyword>
<comment type="similarity">
    <text evidence="1">Belongs to the nitroreductase family.</text>
</comment>
<evidence type="ECO:0000313" key="5">
    <source>
        <dbReference type="Proteomes" id="UP000004263"/>
    </source>
</evidence>
<proteinExistence type="inferred from homology"/>
<dbReference type="PANTHER" id="PTHR43673:SF10">
    <property type="entry name" value="NADH DEHYDROGENASE_NAD(P)H NITROREDUCTASE XCC3605-RELATED"/>
    <property type="match status" value="1"/>
</dbReference>
<dbReference type="EMBL" id="AAQH01000001">
    <property type="protein sequence ID" value="EAT13586.1"/>
    <property type="molecule type" value="Genomic_DNA"/>
</dbReference>
<feature type="domain" description="Nitroreductase" evidence="3">
    <location>
        <begin position="12"/>
        <end position="189"/>
    </location>
</feature>
<dbReference type="HOGENOM" id="CLU_070764_4_1_6"/>
<dbReference type="Gene3D" id="3.40.109.10">
    <property type="entry name" value="NADH Oxidase"/>
    <property type="match status" value="1"/>
</dbReference>
<evidence type="ECO:0000259" key="3">
    <source>
        <dbReference type="Pfam" id="PF00881"/>
    </source>
</evidence>
<organism evidence="4 5">
    <name type="scientific">Bermanella marisrubri</name>
    <dbReference type="NCBI Taxonomy" id="207949"/>
    <lineage>
        <taxon>Bacteria</taxon>
        <taxon>Pseudomonadati</taxon>
        <taxon>Pseudomonadota</taxon>
        <taxon>Gammaproteobacteria</taxon>
        <taxon>Oceanospirillales</taxon>
        <taxon>Oceanospirillaceae</taxon>
        <taxon>Bermanella</taxon>
    </lineage>
</organism>
<keyword evidence="5" id="KW-1185">Reference proteome</keyword>
<dbReference type="RefSeq" id="WP_007017007.1">
    <property type="nucleotide sequence ID" value="NZ_CH724113.1"/>
</dbReference>
<name>Q1N6K6_9GAMM</name>
<dbReference type="AlphaFoldDB" id="Q1N6K6"/>
<dbReference type="STRING" id="207949.RED65_09349"/>